<feature type="transmembrane region" description="Helical" evidence="1">
    <location>
        <begin position="204"/>
        <end position="223"/>
    </location>
</feature>
<dbReference type="Proteomes" id="UP000199377">
    <property type="component" value="Unassembled WGS sequence"/>
</dbReference>
<gene>
    <name evidence="3" type="ORF">SAMN05216258_102513</name>
</gene>
<feature type="transmembrane region" description="Helical" evidence="1">
    <location>
        <begin position="391"/>
        <end position="408"/>
    </location>
</feature>
<dbReference type="STRING" id="1114924.SAMN05216258_102513"/>
<evidence type="ECO:0000313" key="4">
    <source>
        <dbReference type="Proteomes" id="UP000199377"/>
    </source>
</evidence>
<name>A0A1I3DCP3_9RHOB</name>
<dbReference type="OrthoDB" id="9791872at2"/>
<feature type="transmembrane region" description="Helical" evidence="1">
    <location>
        <begin position="20"/>
        <end position="48"/>
    </location>
</feature>
<dbReference type="InterPro" id="IPR002823">
    <property type="entry name" value="DUF112_TM"/>
</dbReference>
<dbReference type="PANTHER" id="PTHR35342">
    <property type="entry name" value="TRICARBOXYLIC TRANSPORT PROTEIN"/>
    <property type="match status" value="1"/>
</dbReference>
<sequence>MELISAFAGGLATVMQPQTLLYCFIGCFLGTFIGVLPGIGSMAAIAMILPLSFHLEPTTALVMIAGVYYGAEYGGSIASILMNIPGTPSSSITCIDGYPMAREGRAGLALFVTSIASFGGGMIGMVVMAALSPALARMALSFGPAEYFSVILLGLVAASAVSNGGAVKGVAMVTLGLMLGTVGVDLTTGDLRFTMGVPELRDGVNLVIVAMGLFGVGELIASIRANAGGRATSVDYRSNTWPTRDEWRRTWGPIWRGGAIGSFFGALPGTGQTVASAVGYAVEKKLSPNRGMFGKGAIEGVTVPESANNAATQTAFIPTLTLGVPGSASMALVIGALMIHGITPGPRILTDHPDLFWGLVASFLVGNVILLILNVPLIGMWVKLLQIPYRFMYPTIIVLICIGVYSLNNNVFDIWLTLVFGIAGYLMRLFRFEPAPLLIGFVLGPMMEEQLRRAMLLSRGDPMVFLDRPISAALIAATLGILVFGLLAGLRARRRLRLAALPADE</sequence>
<dbReference type="RefSeq" id="WP_092858629.1">
    <property type="nucleotide sequence ID" value="NZ_FOQH01000002.1"/>
</dbReference>
<dbReference type="Pfam" id="PF01970">
    <property type="entry name" value="TctA"/>
    <property type="match status" value="1"/>
</dbReference>
<evidence type="ECO:0000256" key="1">
    <source>
        <dbReference type="SAM" id="Phobius"/>
    </source>
</evidence>
<organism evidence="3 4">
    <name type="scientific">Albimonas pacifica</name>
    <dbReference type="NCBI Taxonomy" id="1114924"/>
    <lineage>
        <taxon>Bacteria</taxon>
        <taxon>Pseudomonadati</taxon>
        <taxon>Pseudomonadota</taxon>
        <taxon>Alphaproteobacteria</taxon>
        <taxon>Rhodobacterales</taxon>
        <taxon>Paracoccaceae</taxon>
        <taxon>Albimonas</taxon>
    </lineage>
</organism>
<feature type="transmembrane region" description="Helical" evidence="1">
    <location>
        <begin position="138"/>
        <end position="158"/>
    </location>
</feature>
<feature type="transmembrane region" description="Helical" evidence="1">
    <location>
        <begin position="470"/>
        <end position="490"/>
    </location>
</feature>
<accession>A0A1I3DCP3</accession>
<evidence type="ECO:0000313" key="3">
    <source>
        <dbReference type="EMBL" id="SFH84494.1"/>
    </source>
</evidence>
<keyword evidence="1" id="KW-1133">Transmembrane helix</keyword>
<feature type="domain" description="DUF112" evidence="2">
    <location>
        <begin position="20"/>
        <end position="438"/>
    </location>
</feature>
<feature type="transmembrane region" description="Helical" evidence="1">
    <location>
        <begin position="355"/>
        <end position="379"/>
    </location>
</feature>
<evidence type="ECO:0000259" key="2">
    <source>
        <dbReference type="Pfam" id="PF01970"/>
    </source>
</evidence>
<dbReference type="AlphaFoldDB" id="A0A1I3DCP3"/>
<feature type="transmembrane region" description="Helical" evidence="1">
    <location>
        <begin position="108"/>
        <end position="132"/>
    </location>
</feature>
<keyword evidence="4" id="KW-1185">Reference proteome</keyword>
<protein>
    <submittedName>
        <fullName evidence="3">TctA family transporter</fullName>
    </submittedName>
</protein>
<dbReference type="PANTHER" id="PTHR35342:SF5">
    <property type="entry name" value="TRICARBOXYLIC TRANSPORT PROTEIN"/>
    <property type="match status" value="1"/>
</dbReference>
<reference evidence="3 4" key="1">
    <citation type="submission" date="2016-10" db="EMBL/GenBank/DDBJ databases">
        <authorList>
            <person name="de Groot N.N."/>
        </authorList>
    </citation>
    <scope>NUCLEOTIDE SEQUENCE [LARGE SCALE GENOMIC DNA]</scope>
    <source>
        <strain evidence="3 4">CGMCC 1.11030</strain>
    </source>
</reference>
<keyword evidence="1" id="KW-0812">Transmembrane</keyword>
<dbReference type="EMBL" id="FOQH01000002">
    <property type="protein sequence ID" value="SFH84494.1"/>
    <property type="molecule type" value="Genomic_DNA"/>
</dbReference>
<proteinExistence type="predicted"/>
<feature type="transmembrane region" description="Helical" evidence="1">
    <location>
        <begin position="165"/>
        <end position="184"/>
    </location>
</feature>
<feature type="transmembrane region" description="Helical" evidence="1">
    <location>
        <begin position="60"/>
        <end position="82"/>
    </location>
</feature>
<keyword evidence="1" id="KW-0472">Membrane</keyword>
<feature type="transmembrane region" description="Helical" evidence="1">
    <location>
        <begin position="322"/>
        <end position="343"/>
    </location>
</feature>